<evidence type="ECO:0000259" key="1">
    <source>
        <dbReference type="Pfam" id="PF13649"/>
    </source>
</evidence>
<gene>
    <name evidence="3" type="ORF">BSY74_07195</name>
    <name evidence="2" type="ORF">YZ54_07140</name>
</gene>
<dbReference type="AlphaFoldDB" id="A0A5L4Q6Y2"/>
<dbReference type="EMBL" id="AACNSW010000029">
    <property type="protein sequence ID" value="EAL3777281.1"/>
    <property type="molecule type" value="Genomic_DNA"/>
</dbReference>
<sequence length="237" mass="27501">MNLWDKKAKNYARFSPTLNTIQRQSFEEFQKLGLDFKDKSVIDIGCGTGVWTLHLAHEAKNLLALDNSKAMLAILQEDASKLGLGNIKSVNLSFEDFMRENANSHFDIAFLSMSPALQNENDYKHFLNLAQKKIYLAWADLRKSDFLDPIFKHFNTEFKGFYKEDFESFLLENDIDFHKVIFEERRVVKRTREEAIENALWHLHMNGINAKKCELESLILGDVREKIVAKIKLIILG</sequence>
<dbReference type="Pfam" id="PF13649">
    <property type="entry name" value="Methyltransf_25"/>
    <property type="match status" value="1"/>
</dbReference>
<keyword evidence="2" id="KW-0489">Methyltransferase</keyword>
<comment type="caution">
    <text evidence="2">The sequence shown here is derived from an EMBL/GenBank/DDBJ whole genome shotgun (WGS) entry which is preliminary data.</text>
</comment>
<reference evidence="2" key="1">
    <citation type="submission" date="2018-05" db="EMBL/GenBank/DDBJ databases">
        <authorList>
            <consortium name="PulseNet: The National Subtyping Network for Foodborne Disease Surveillance"/>
            <person name="Tarr C.L."/>
            <person name="Trees E."/>
            <person name="Katz L.S."/>
            <person name="Carleton-Romer H.A."/>
            <person name="Stroika S."/>
            <person name="Kucerova Z."/>
            <person name="Roache K.F."/>
            <person name="Sabol A.L."/>
            <person name="Besser J."/>
            <person name="Gerner-Smidt P."/>
        </authorList>
    </citation>
    <scope>NUCLEOTIDE SEQUENCE</scope>
    <source>
        <strain evidence="2">D2813</strain>
        <strain evidence="3">PNUSAC001154</strain>
    </source>
</reference>
<name>A0A5L4Q6Y2_CAMUP</name>
<dbReference type="InterPro" id="IPR029063">
    <property type="entry name" value="SAM-dependent_MTases_sf"/>
</dbReference>
<organism evidence="2">
    <name type="scientific">Campylobacter upsaliensis</name>
    <dbReference type="NCBI Taxonomy" id="28080"/>
    <lineage>
        <taxon>Bacteria</taxon>
        <taxon>Pseudomonadati</taxon>
        <taxon>Campylobacterota</taxon>
        <taxon>Epsilonproteobacteria</taxon>
        <taxon>Campylobacterales</taxon>
        <taxon>Campylobacteraceae</taxon>
        <taxon>Campylobacter</taxon>
    </lineage>
</organism>
<evidence type="ECO:0000313" key="2">
    <source>
        <dbReference type="EMBL" id="EAJ7105257.1"/>
    </source>
</evidence>
<keyword evidence="2" id="KW-0808">Transferase</keyword>
<dbReference type="GO" id="GO:0008168">
    <property type="term" value="F:methyltransferase activity"/>
    <property type="evidence" value="ECO:0007669"/>
    <property type="project" value="UniProtKB-KW"/>
</dbReference>
<dbReference type="GO" id="GO:0032259">
    <property type="term" value="P:methylation"/>
    <property type="evidence" value="ECO:0007669"/>
    <property type="project" value="UniProtKB-KW"/>
</dbReference>
<accession>A0A5L4Q6Y2</accession>
<dbReference type="EMBL" id="AACABH010000036">
    <property type="protein sequence ID" value="EAJ7105257.1"/>
    <property type="molecule type" value="Genomic_DNA"/>
</dbReference>
<dbReference type="SUPFAM" id="SSF53335">
    <property type="entry name" value="S-adenosyl-L-methionine-dependent methyltransferases"/>
    <property type="match status" value="1"/>
</dbReference>
<proteinExistence type="predicted"/>
<protein>
    <submittedName>
        <fullName evidence="2">Class I SAM-dependent methyltransferase</fullName>
    </submittedName>
</protein>
<dbReference type="Gene3D" id="3.40.50.150">
    <property type="entry name" value="Vaccinia Virus protein VP39"/>
    <property type="match status" value="1"/>
</dbReference>
<evidence type="ECO:0000313" key="3">
    <source>
        <dbReference type="EMBL" id="EAL3777281.1"/>
    </source>
</evidence>
<feature type="domain" description="Methyltransferase" evidence="1">
    <location>
        <begin position="41"/>
        <end position="127"/>
    </location>
</feature>
<dbReference type="RefSeq" id="WP_214141388.1">
    <property type="nucleotide sequence ID" value="NZ_CBCVRH010000016.1"/>
</dbReference>
<dbReference type="InterPro" id="IPR041698">
    <property type="entry name" value="Methyltransf_25"/>
</dbReference>
<dbReference type="CDD" id="cd02440">
    <property type="entry name" value="AdoMet_MTases"/>
    <property type="match status" value="1"/>
</dbReference>